<organism evidence="6 7">
    <name type="scientific">Diaporthe australafricana</name>
    <dbReference type="NCBI Taxonomy" id="127596"/>
    <lineage>
        <taxon>Eukaryota</taxon>
        <taxon>Fungi</taxon>
        <taxon>Dikarya</taxon>
        <taxon>Ascomycota</taxon>
        <taxon>Pezizomycotina</taxon>
        <taxon>Sordariomycetes</taxon>
        <taxon>Sordariomycetidae</taxon>
        <taxon>Diaporthales</taxon>
        <taxon>Diaporthaceae</taxon>
        <taxon>Diaporthe</taxon>
    </lineage>
</organism>
<dbReference type="EMBL" id="JAWRVE010000055">
    <property type="protein sequence ID" value="KAL1866491.1"/>
    <property type="molecule type" value="Genomic_DNA"/>
</dbReference>
<feature type="domain" description="FAD-binding PCMH-type" evidence="5">
    <location>
        <begin position="88"/>
        <end position="259"/>
    </location>
</feature>
<dbReference type="InterPro" id="IPR050416">
    <property type="entry name" value="FAD-linked_Oxidoreductase"/>
</dbReference>
<keyword evidence="3" id="KW-0274">FAD</keyword>
<evidence type="ECO:0000256" key="2">
    <source>
        <dbReference type="ARBA" id="ARBA00022630"/>
    </source>
</evidence>
<gene>
    <name evidence="6" type="ORF">Daus18300_006726</name>
</gene>
<dbReference type="Gene3D" id="3.30.465.10">
    <property type="match status" value="1"/>
</dbReference>
<sequence length="540" mass="57920">MPADARILKNCSVLSFPAPLGMGKSSQLSAVFWLLVGASVVVESSNATPDGVNCCGVLSRLDELREKIVYPNTTLFEERLQSYYSANAALAPYCMLLPETTQDVSQFMSVVSSHQCPFGIRSGGHSAFKGANSVGDGITIDFSYMNETTYDVDTAIASVQPGARWGAVYNALDPFGVTAVGGRADVVGVGGFITGGGYSFYAGTMGWACDTVHNFEVVLANGSVVDVNRDEHAGLFQAMKGSSGNLGLVTRVDINALFTTIMKLTNPDTINSTQIWGGYLTYDWADRAEVFNAYYHFAQDFAKDPASEAIVVMVYAAGDLSLWSILSNTQAVVAPPAFDKYTAIANLSDTTTVGSIAELVPEFTGATPLGVYSNWFSGSISNAVVTEFLEFYYQNLNQYINKMEAAITHNSSLSVVGNMQPIPSTWVDISNEMGGNVLGLGDLVADGPLAAWLFSVTVTEEDDQPAVLVLAEEFVSKLEAYADSLGANKEWHYLNYAYKTQDPIAGYGDEAIAKIKAASAAYDPHGVFQELRHSGFKLPV</sequence>
<protein>
    <recommendedName>
        <fullName evidence="5">FAD-binding PCMH-type domain-containing protein</fullName>
    </recommendedName>
</protein>
<evidence type="ECO:0000259" key="5">
    <source>
        <dbReference type="PROSITE" id="PS51387"/>
    </source>
</evidence>
<evidence type="ECO:0000256" key="3">
    <source>
        <dbReference type="ARBA" id="ARBA00022827"/>
    </source>
</evidence>
<name>A0ABR3WS40_9PEZI</name>
<dbReference type="InterPro" id="IPR036318">
    <property type="entry name" value="FAD-bd_PCMH-like_sf"/>
</dbReference>
<evidence type="ECO:0000256" key="1">
    <source>
        <dbReference type="ARBA" id="ARBA00005466"/>
    </source>
</evidence>
<dbReference type="InterPro" id="IPR016166">
    <property type="entry name" value="FAD-bd_PCMH"/>
</dbReference>
<accession>A0ABR3WS40</accession>
<evidence type="ECO:0000313" key="6">
    <source>
        <dbReference type="EMBL" id="KAL1866491.1"/>
    </source>
</evidence>
<proteinExistence type="inferred from homology"/>
<keyword evidence="7" id="KW-1185">Reference proteome</keyword>
<evidence type="ECO:0000256" key="4">
    <source>
        <dbReference type="ARBA" id="ARBA00023002"/>
    </source>
</evidence>
<reference evidence="6 7" key="1">
    <citation type="journal article" date="2024" name="IMA Fungus">
        <title>IMA Genome - F19 : A genome assembly and annotation guide to empower mycologists, including annotated draft genome sequences of Ceratocystis pirilliformis, Diaporthe australafricana, Fusarium ophioides, Paecilomyces lecythidis, and Sporothrix stenoceras.</title>
        <authorList>
            <person name="Aylward J."/>
            <person name="Wilson A.M."/>
            <person name="Visagie C.M."/>
            <person name="Spraker J."/>
            <person name="Barnes I."/>
            <person name="Buitendag C."/>
            <person name="Ceriani C."/>
            <person name="Del Mar Angel L."/>
            <person name="du Plessis D."/>
            <person name="Fuchs T."/>
            <person name="Gasser K."/>
            <person name="Kramer D."/>
            <person name="Li W."/>
            <person name="Munsamy K."/>
            <person name="Piso A."/>
            <person name="Price J.L."/>
            <person name="Sonnekus B."/>
            <person name="Thomas C."/>
            <person name="van der Nest A."/>
            <person name="van Dijk A."/>
            <person name="van Heerden A."/>
            <person name="van Vuuren N."/>
            <person name="Yilmaz N."/>
            <person name="Duong T.A."/>
            <person name="van der Merwe N.A."/>
            <person name="Wingfield M.J."/>
            <person name="Wingfield B.D."/>
        </authorList>
    </citation>
    <scope>NUCLEOTIDE SEQUENCE [LARGE SCALE GENOMIC DNA]</scope>
    <source>
        <strain evidence="6 7">CMW 18300</strain>
    </source>
</reference>
<dbReference type="Pfam" id="PF01565">
    <property type="entry name" value="FAD_binding_4"/>
    <property type="match status" value="1"/>
</dbReference>
<dbReference type="PANTHER" id="PTHR42973">
    <property type="entry name" value="BINDING OXIDOREDUCTASE, PUTATIVE (AFU_ORTHOLOGUE AFUA_1G17690)-RELATED"/>
    <property type="match status" value="1"/>
</dbReference>
<dbReference type="PANTHER" id="PTHR42973:SF53">
    <property type="entry name" value="FAD-BINDING PCMH-TYPE DOMAIN-CONTAINING PROTEIN-RELATED"/>
    <property type="match status" value="1"/>
</dbReference>
<dbReference type="Proteomes" id="UP001583177">
    <property type="component" value="Unassembled WGS sequence"/>
</dbReference>
<dbReference type="PROSITE" id="PS51387">
    <property type="entry name" value="FAD_PCMH"/>
    <property type="match status" value="1"/>
</dbReference>
<comment type="similarity">
    <text evidence="1">Belongs to the oxygen-dependent FAD-linked oxidoreductase family.</text>
</comment>
<dbReference type="SUPFAM" id="SSF56176">
    <property type="entry name" value="FAD-binding/transporter-associated domain-like"/>
    <property type="match status" value="1"/>
</dbReference>
<evidence type="ECO:0000313" key="7">
    <source>
        <dbReference type="Proteomes" id="UP001583177"/>
    </source>
</evidence>
<dbReference type="InterPro" id="IPR006094">
    <property type="entry name" value="Oxid_FAD_bind_N"/>
</dbReference>
<keyword evidence="2" id="KW-0285">Flavoprotein</keyword>
<comment type="caution">
    <text evidence="6">The sequence shown here is derived from an EMBL/GenBank/DDBJ whole genome shotgun (WGS) entry which is preliminary data.</text>
</comment>
<keyword evidence="4" id="KW-0560">Oxidoreductase</keyword>
<dbReference type="InterPro" id="IPR016169">
    <property type="entry name" value="FAD-bd_PCMH_sub2"/>
</dbReference>